<evidence type="ECO:0000313" key="2">
    <source>
        <dbReference type="EMBL" id="CAI2385267.1"/>
    </source>
</evidence>
<dbReference type="Gene3D" id="1.20.5.190">
    <property type="match status" value="1"/>
</dbReference>
<reference evidence="2" key="1">
    <citation type="submission" date="2023-07" db="EMBL/GenBank/DDBJ databases">
        <authorList>
            <consortium name="AG Swart"/>
            <person name="Singh M."/>
            <person name="Singh A."/>
            <person name="Seah K."/>
            <person name="Emmerich C."/>
        </authorList>
    </citation>
    <scope>NUCLEOTIDE SEQUENCE</scope>
    <source>
        <strain evidence="2">DP1</strain>
    </source>
</reference>
<comment type="caution">
    <text evidence="2">The sequence shown here is derived from an EMBL/GenBank/DDBJ whole genome shotgun (WGS) entry which is preliminary data.</text>
</comment>
<sequence>MSLNLNLSEADTTRNSITENTPANEDIFRTRRSSYNGSSVTRATKNLQKFIHEHNRWKDKVDELNTKKTIFKIIKRRLSVQSTSFENSQNFTVNKQTLRLPKRSGLLNRLKLNTSVKFRNKDQKKFDKLKYCKDLTNLFLKHSVKDKFHRAAIKIQKAWRGRKSRIFIQCIARVQHKAATTIQDCWRKYWSYKMQVKKWEGTDEPKNNMLIFSHTVTKMPKRTFSHIHIFSHFSKLIFKMKEKKEASLVMVQKYMRGLAEYKKHEKYRAQGKLSNFKLMIIRKHFQEFELAQINMKFGRIKNLEWTDLTKSLMKRICCGDTSGTRLPCKRRKVVLRLISSYISACIQRTVSI</sequence>
<keyword evidence="3" id="KW-1185">Reference proteome</keyword>
<protein>
    <submittedName>
        <fullName evidence="2">Uncharacterized protein</fullName>
    </submittedName>
</protein>
<dbReference type="Pfam" id="PF00612">
    <property type="entry name" value="IQ"/>
    <property type="match status" value="1"/>
</dbReference>
<organism evidence="2 3">
    <name type="scientific">Euplotes crassus</name>
    <dbReference type="NCBI Taxonomy" id="5936"/>
    <lineage>
        <taxon>Eukaryota</taxon>
        <taxon>Sar</taxon>
        <taxon>Alveolata</taxon>
        <taxon>Ciliophora</taxon>
        <taxon>Intramacronucleata</taxon>
        <taxon>Spirotrichea</taxon>
        <taxon>Hypotrichia</taxon>
        <taxon>Euplotida</taxon>
        <taxon>Euplotidae</taxon>
        <taxon>Moneuplotes</taxon>
    </lineage>
</organism>
<dbReference type="PROSITE" id="PS50096">
    <property type="entry name" value="IQ"/>
    <property type="match status" value="1"/>
</dbReference>
<dbReference type="InterPro" id="IPR000048">
    <property type="entry name" value="IQ_motif_EF-hand-BS"/>
</dbReference>
<proteinExistence type="predicted"/>
<evidence type="ECO:0000256" key="1">
    <source>
        <dbReference type="SAM" id="MobiDB-lite"/>
    </source>
</evidence>
<evidence type="ECO:0000313" key="3">
    <source>
        <dbReference type="Proteomes" id="UP001295684"/>
    </source>
</evidence>
<dbReference type="Proteomes" id="UP001295684">
    <property type="component" value="Unassembled WGS sequence"/>
</dbReference>
<gene>
    <name evidence="2" type="ORF">ECRASSUSDP1_LOCUS26820</name>
</gene>
<feature type="region of interest" description="Disordered" evidence="1">
    <location>
        <begin position="1"/>
        <end position="20"/>
    </location>
</feature>
<accession>A0AAD2D8X5</accession>
<dbReference type="AlphaFoldDB" id="A0AAD2D8X5"/>
<name>A0AAD2D8X5_EUPCR</name>
<dbReference type="EMBL" id="CAMPGE010027652">
    <property type="protein sequence ID" value="CAI2385267.1"/>
    <property type="molecule type" value="Genomic_DNA"/>
</dbReference>